<keyword evidence="2" id="KW-1185">Reference proteome</keyword>
<sequence length="569" mass="65328">MSRDLFARIALAQIPKILTLLDRNPHSPTYGCFDRNFWHYKIIDFPSGMSQEFVWPLALAYQTDVPENPFYQESSIRDWVEAGILYAARSAHADGSCDDYFPYERAAGASAFSLLACVESYQLLELDNKEALRFFERRADWLAHHEESGQLTNHQALIVLCLELVGRLLQTSKWKRAKLRRFERVLDWQRDEGWFPEYEGCDPGYHTLTLWCLARLERMRSPSDPRLKEALVKAVELASLFIHPDGSYGGEYSSRNTYNFFPHGFELAGRWIPKALAINDLFLQGLENGKAPCYADDHIIGHHTWNYLLAWQDFIEERPEPLPRPLGQIWLKEANLLVIRHPTVEIESAGEIGAKEVEEENERSEMPETTAISSEGAIVELYVSLNKGGTFKLFRDRQLVASDTHFSLQVRHGGKLKNAVGHLIANDKVSIEKNEIIIIGQLGWAKQQQMTPLKMMILRSVMLTGGRFFPNLIRKILQAMLITGKQDAPFHFTRTFRWEDGYWNISDELFSQSKSWKKVVSAGIGCAQTSIYIVMSRTFQLGQLLPWLDLTDRVKELSQGQSLRVDRKL</sequence>
<proteinExistence type="predicted"/>
<organism evidence="1 2">
    <name type="scientific">Zarconia navalis LEGE 11467</name>
    <dbReference type="NCBI Taxonomy" id="1828826"/>
    <lineage>
        <taxon>Bacteria</taxon>
        <taxon>Bacillati</taxon>
        <taxon>Cyanobacteriota</taxon>
        <taxon>Cyanophyceae</taxon>
        <taxon>Oscillatoriophycideae</taxon>
        <taxon>Oscillatoriales</taxon>
        <taxon>Oscillatoriales incertae sedis</taxon>
        <taxon>Zarconia</taxon>
        <taxon>Zarconia navalis</taxon>
    </lineage>
</organism>
<dbReference type="AlphaFoldDB" id="A0A928VX48"/>
<dbReference type="RefSeq" id="WP_264320616.1">
    <property type="nucleotide sequence ID" value="NZ_JADEXN010000078.1"/>
</dbReference>
<dbReference type="EMBL" id="JADEXN010000078">
    <property type="protein sequence ID" value="MBE9040367.1"/>
    <property type="molecule type" value="Genomic_DNA"/>
</dbReference>
<evidence type="ECO:0000313" key="1">
    <source>
        <dbReference type="EMBL" id="MBE9040367.1"/>
    </source>
</evidence>
<dbReference type="InterPro" id="IPR008929">
    <property type="entry name" value="Chondroitin_lyas"/>
</dbReference>
<comment type="caution">
    <text evidence="1">The sequence shown here is derived from an EMBL/GenBank/DDBJ whole genome shotgun (WGS) entry which is preliminary data.</text>
</comment>
<reference evidence="1" key="1">
    <citation type="submission" date="2020-10" db="EMBL/GenBank/DDBJ databases">
        <authorList>
            <person name="Castelo-Branco R."/>
            <person name="Eusebio N."/>
            <person name="Adriana R."/>
            <person name="Vieira A."/>
            <person name="Brugerolle De Fraissinette N."/>
            <person name="Rezende De Castro R."/>
            <person name="Schneider M.P."/>
            <person name="Vasconcelos V."/>
            <person name="Leao P.N."/>
        </authorList>
    </citation>
    <scope>NUCLEOTIDE SEQUENCE</scope>
    <source>
        <strain evidence="1">LEGE 11467</strain>
    </source>
</reference>
<dbReference type="Proteomes" id="UP000621799">
    <property type="component" value="Unassembled WGS sequence"/>
</dbReference>
<dbReference type="InterPro" id="IPR008930">
    <property type="entry name" value="Terpenoid_cyclase/PrenylTrfase"/>
</dbReference>
<name>A0A928VX48_9CYAN</name>
<gene>
    <name evidence="1" type="ORF">IQ235_06120</name>
</gene>
<dbReference type="Gene3D" id="1.50.10.100">
    <property type="entry name" value="Chondroitin AC/alginate lyase"/>
    <property type="match status" value="1"/>
</dbReference>
<evidence type="ECO:0000313" key="2">
    <source>
        <dbReference type="Proteomes" id="UP000621799"/>
    </source>
</evidence>
<dbReference type="SUPFAM" id="SSF48239">
    <property type="entry name" value="Terpenoid cyclases/Protein prenyltransferases"/>
    <property type="match status" value="1"/>
</dbReference>
<protein>
    <submittedName>
        <fullName evidence="1">Uncharacterized protein</fullName>
    </submittedName>
</protein>
<accession>A0A928VX48</accession>